<dbReference type="EMBL" id="BRVS01000026">
    <property type="protein sequence ID" value="GLB68901.1"/>
    <property type="molecule type" value="Genomic_DNA"/>
</dbReference>
<organism evidence="6 7">
    <name type="scientific">Arthrobacter mangrovi</name>
    <dbReference type="NCBI Taxonomy" id="2966350"/>
    <lineage>
        <taxon>Bacteria</taxon>
        <taxon>Bacillati</taxon>
        <taxon>Actinomycetota</taxon>
        <taxon>Actinomycetes</taxon>
        <taxon>Micrococcales</taxon>
        <taxon>Micrococcaceae</taxon>
        <taxon>Arthrobacter</taxon>
    </lineage>
</organism>
<keyword evidence="3" id="KW-0804">Transcription</keyword>
<dbReference type="InterPro" id="IPR008920">
    <property type="entry name" value="TF_FadR/GntR_C"/>
</dbReference>
<evidence type="ECO:0000256" key="2">
    <source>
        <dbReference type="ARBA" id="ARBA00023125"/>
    </source>
</evidence>
<keyword evidence="2" id="KW-0238">DNA-binding</keyword>
<evidence type="ECO:0000313" key="7">
    <source>
        <dbReference type="Proteomes" id="UP001209654"/>
    </source>
</evidence>
<dbReference type="SMART" id="SM00895">
    <property type="entry name" value="FCD"/>
    <property type="match status" value="1"/>
</dbReference>
<feature type="domain" description="HTH gntR-type" evidence="5">
    <location>
        <begin position="12"/>
        <end position="79"/>
    </location>
</feature>
<gene>
    <name evidence="6" type="ORF">AHIS1636_33440</name>
</gene>
<keyword evidence="7" id="KW-1185">Reference proteome</keyword>
<dbReference type="PANTHER" id="PTHR43537">
    <property type="entry name" value="TRANSCRIPTIONAL REGULATOR, GNTR FAMILY"/>
    <property type="match status" value="1"/>
</dbReference>
<accession>A0ABQ5MY30</accession>
<dbReference type="Gene3D" id="1.20.120.530">
    <property type="entry name" value="GntR ligand-binding domain-like"/>
    <property type="match status" value="1"/>
</dbReference>
<dbReference type="SUPFAM" id="SSF48008">
    <property type="entry name" value="GntR ligand-binding domain-like"/>
    <property type="match status" value="1"/>
</dbReference>
<comment type="caution">
    <text evidence="6">The sequence shown here is derived from an EMBL/GenBank/DDBJ whole genome shotgun (WGS) entry which is preliminary data.</text>
</comment>
<evidence type="ECO:0000256" key="3">
    <source>
        <dbReference type="ARBA" id="ARBA00023163"/>
    </source>
</evidence>
<dbReference type="CDD" id="cd07377">
    <property type="entry name" value="WHTH_GntR"/>
    <property type="match status" value="1"/>
</dbReference>
<name>A0ABQ5MY30_9MICC</name>
<dbReference type="SUPFAM" id="SSF46785">
    <property type="entry name" value="Winged helix' DNA-binding domain"/>
    <property type="match status" value="1"/>
</dbReference>
<feature type="region of interest" description="Disordered" evidence="4">
    <location>
        <begin position="219"/>
        <end position="286"/>
    </location>
</feature>
<dbReference type="SMART" id="SM00345">
    <property type="entry name" value="HTH_GNTR"/>
    <property type="match status" value="1"/>
</dbReference>
<proteinExistence type="predicted"/>
<dbReference type="InterPro" id="IPR036388">
    <property type="entry name" value="WH-like_DNA-bd_sf"/>
</dbReference>
<dbReference type="PROSITE" id="PS50949">
    <property type="entry name" value="HTH_GNTR"/>
    <property type="match status" value="1"/>
</dbReference>
<dbReference type="Pfam" id="PF07729">
    <property type="entry name" value="FCD"/>
    <property type="match status" value="1"/>
</dbReference>
<dbReference type="Gene3D" id="1.10.10.10">
    <property type="entry name" value="Winged helix-like DNA-binding domain superfamily/Winged helix DNA-binding domain"/>
    <property type="match status" value="1"/>
</dbReference>
<evidence type="ECO:0000259" key="5">
    <source>
        <dbReference type="PROSITE" id="PS50949"/>
    </source>
</evidence>
<keyword evidence="1" id="KW-0805">Transcription regulation</keyword>
<dbReference type="InterPro" id="IPR011711">
    <property type="entry name" value="GntR_C"/>
</dbReference>
<dbReference type="PRINTS" id="PR00035">
    <property type="entry name" value="HTHGNTR"/>
</dbReference>
<dbReference type="Pfam" id="PF00392">
    <property type="entry name" value="GntR"/>
    <property type="match status" value="1"/>
</dbReference>
<dbReference type="InterPro" id="IPR036390">
    <property type="entry name" value="WH_DNA-bd_sf"/>
</dbReference>
<dbReference type="InterPro" id="IPR000524">
    <property type="entry name" value="Tscrpt_reg_HTH_GntR"/>
</dbReference>
<reference evidence="6 7" key="1">
    <citation type="journal article" date="2023" name="Int. J. Syst. Evol. Microbiol.">
        <title>Arthrobacter mangrovi sp. nov., an actinobacterium isolated from the rhizosphere of a mangrove.</title>
        <authorList>
            <person name="Hamada M."/>
            <person name="Saitou S."/>
            <person name="Enomoto N."/>
            <person name="Nanri K."/>
            <person name="Hidaka K."/>
            <person name="Miura T."/>
            <person name="Tamura T."/>
        </authorList>
    </citation>
    <scope>NUCLEOTIDE SEQUENCE [LARGE SCALE GENOMIC DNA]</scope>
    <source>
        <strain evidence="6 7">NBRC 112813</strain>
    </source>
</reference>
<evidence type="ECO:0000256" key="4">
    <source>
        <dbReference type="SAM" id="MobiDB-lite"/>
    </source>
</evidence>
<dbReference type="Proteomes" id="UP001209654">
    <property type="component" value="Unassembled WGS sequence"/>
</dbReference>
<evidence type="ECO:0000313" key="6">
    <source>
        <dbReference type="EMBL" id="GLB68901.1"/>
    </source>
</evidence>
<sequence length="286" mass="30244">MAHRFIEPLVQESTPAIIARKLRYAIGHGELQPGQQLGEADLARELGVSRGPLREAMQRLTQEGLLVSIRNRGIFVTELGPDDIADMYLARTAVERAAGLKVIEVVGIHEKVAAALRTVTDKMAQAVAAGERGSVLSDLDIEFHELLVRMADSGRLSRMHQTLMTETRMCMAALEDTGYTPEDRLAEHEAIADAIGAANVPLFHKLLAHHMDDAVEKISSSMRALESAPESAGENAPQTAGKKAPGNAEENAPESAGENAPGTAGENDGGVVPAAAAKGAAPEPVA</sequence>
<protein>
    <submittedName>
        <fullName evidence="6">GntR family transcriptional regulator</fullName>
    </submittedName>
</protein>
<evidence type="ECO:0000256" key="1">
    <source>
        <dbReference type="ARBA" id="ARBA00023015"/>
    </source>
</evidence>
<dbReference type="RefSeq" id="WP_309298626.1">
    <property type="nucleotide sequence ID" value="NZ_BRVS01000026.1"/>
</dbReference>
<dbReference type="PANTHER" id="PTHR43537:SF5">
    <property type="entry name" value="UXU OPERON TRANSCRIPTIONAL REGULATOR"/>
    <property type="match status" value="1"/>
</dbReference>
<feature type="compositionally biased region" description="Low complexity" evidence="4">
    <location>
        <begin position="269"/>
        <end position="286"/>
    </location>
</feature>